<keyword evidence="16" id="KW-1185">Reference proteome</keyword>
<comment type="cofactor">
    <cofactor evidence="13">
        <name>Mg(2+)</name>
        <dbReference type="ChEBI" id="CHEBI:18420"/>
    </cofactor>
    <text evidence="13">Binds 2 magnesium ions per tetramer.</text>
</comment>
<dbReference type="STRING" id="1318617.MGM1_0480"/>
<evidence type="ECO:0000313" key="15">
    <source>
        <dbReference type="EMBL" id="AIV03435.1"/>
    </source>
</evidence>
<dbReference type="InterPro" id="IPR010978">
    <property type="entry name" value="tRNA-bd_arm"/>
</dbReference>
<name>A0A097SS81_9BACT</name>
<dbReference type="PROSITE" id="PS50862">
    <property type="entry name" value="AA_TRNA_LIGASE_II"/>
    <property type="match status" value="1"/>
</dbReference>
<evidence type="ECO:0000256" key="7">
    <source>
        <dbReference type="ARBA" id="ARBA00022741"/>
    </source>
</evidence>
<feature type="binding site" evidence="13">
    <location>
        <position position="252"/>
    </location>
    <ligand>
        <name>Mg(2+)</name>
        <dbReference type="ChEBI" id="CHEBI:18420"/>
        <note>shared with beta subunit</note>
    </ligand>
</feature>
<dbReference type="InterPro" id="IPR004529">
    <property type="entry name" value="Phe-tRNA-synth_IIc_asu"/>
</dbReference>
<dbReference type="InterPro" id="IPR002319">
    <property type="entry name" value="Phenylalanyl-tRNA_Synthase"/>
</dbReference>
<evidence type="ECO:0000259" key="14">
    <source>
        <dbReference type="PROSITE" id="PS50862"/>
    </source>
</evidence>
<evidence type="ECO:0000256" key="1">
    <source>
        <dbReference type="ARBA" id="ARBA00004496"/>
    </source>
</evidence>
<dbReference type="NCBIfam" id="TIGR00468">
    <property type="entry name" value="pheS"/>
    <property type="match status" value="1"/>
</dbReference>
<comment type="subcellular location">
    <subcellularLocation>
        <location evidence="1 13">Cytoplasm</location>
    </subcellularLocation>
</comment>
<keyword evidence="5 13" id="KW-0436">Ligase</keyword>
<dbReference type="SUPFAM" id="SSF55681">
    <property type="entry name" value="Class II aaRS and biotin synthetases"/>
    <property type="match status" value="1"/>
</dbReference>
<evidence type="ECO:0000256" key="5">
    <source>
        <dbReference type="ARBA" id="ARBA00022598"/>
    </source>
</evidence>
<dbReference type="Gene3D" id="3.30.930.10">
    <property type="entry name" value="Bira Bifunctional Protein, Domain 2"/>
    <property type="match status" value="1"/>
</dbReference>
<keyword evidence="4 13" id="KW-0963">Cytoplasm</keyword>
<keyword evidence="9 13" id="KW-0460">Magnesium</keyword>
<keyword evidence="11 13" id="KW-0030">Aminoacyl-tRNA synthetase</keyword>
<evidence type="ECO:0000256" key="13">
    <source>
        <dbReference type="HAMAP-Rule" id="MF_00281"/>
    </source>
</evidence>
<evidence type="ECO:0000256" key="9">
    <source>
        <dbReference type="ARBA" id="ARBA00022842"/>
    </source>
</evidence>
<dbReference type="KEGG" id="mgj:MGM1_0480"/>
<evidence type="ECO:0000256" key="12">
    <source>
        <dbReference type="ARBA" id="ARBA00049255"/>
    </source>
</evidence>
<dbReference type="PANTHER" id="PTHR11538">
    <property type="entry name" value="PHENYLALANYL-TRNA SYNTHETASE"/>
    <property type="match status" value="1"/>
</dbReference>
<dbReference type="PANTHER" id="PTHR11538:SF41">
    <property type="entry name" value="PHENYLALANINE--TRNA LIGASE, MITOCHONDRIAL"/>
    <property type="match status" value="1"/>
</dbReference>
<proteinExistence type="inferred from homology"/>
<comment type="subunit">
    <text evidence="3 13">Tetramer of two alpha and two beta subunits.</text>
</comment>
<dbReference type="Pfam" id="PF01409">
    <property type="entry name" value="tRNA-synt_2d"/>
    <property type="match status" value="1"/>
</dbReference>
<dbReference type="HAMAP" id="MF_00281">
    <property type="entry name" value="Phe_tRNA_synth_alpha1"/>
    <property type="match status" value="1"/>
</dbReference>
<comment type="similarity">
    <text evidence="2 13">Belongs to the class-II aminoacyl-tRNA synthetase family. Phe-tRNA synthetase alpha subunit type 1 subfamily.</text>
</comment>
<evidence type="ECO:0000313" key="16">
    <source>
        <dbReference type="Proteomes" id="UP000030066"/>
    </source>
</evidence>
<reference evidence="15 16" key="1">
    <citation type="journal article" date="2014" name="PLoS ONE">
        <title>An emerging Mycoplasma associated with trichomoniasis, vaginal infection and disease.</title>
        <authorList>
            <consortium name="Vaginal Microbiome Consortium"/>
            <person name="Fettweis J.M."/>
            <person name="Serrano M.G."/>
            <person name="Huang B."/>
            <person name="Brooks J.P."/>
            <person name="Glascock A.L."/>
            <person name="Sheth N.U."/>
            <person name="Strauss J.F.III."/>
            <person name="Jefferson K.K."/>
            <person name="Buck G.A."/>
        </authorList>
    </citation>
    <scope>NUCLEOTIDE SEQUENCE [LARGE SCALE GENOMIC DNA]</scope>
    <source>
        <strain evidence="15 16">VCU_M1</strain>
    </source>
</reference>
<evidence type="ECO:0000256" key="8">
    <source>
        <dbReference type="ARBA" id="ARBA00022840"/>
    </source>
</evidence>
<dbReference type="eggNOG" id="COG0016">
    <property type="taxonomic scope" value="Bacteria"/>
</dbReference>
<evidence type="ECO:0000256" key="2">
    <source>
        <dbReference type="ARBA" id="ARBA00010207"/>
    </source>
</evidence>
<dbReference type="GO" id="GO:0006432">
    <property type="term" value="P:phenylalanyl-tRNA aminoacylation"/>
    <property type="evidence" value="ECO:0007669"/>
    <property type="project" value="UniProtKB-UniRule"/>
</dbReference>
<organism evidence="15 16">
    <name type="scientific">Candidatus Malacoplasma girerdii</name>
    <dbReference type="NCBI Taxonomy" id="1318617"/>
    <lineage>
        <taxon>Bacteria</taxon>
        <taxon>Bacillati</taxon>
        <taxon>Mycoplasmatota</taxon>
        <taxon>Mycoplasmoidales</taxon>
        <taxon>Mycoplasmoidaceae</taxon>
        <taxon>Malacoplasma</taxon>
    </lineage>
</organism>
<dbReference type="InterPro" id="IPR006195">
    <property type="entry name" value="aa-tRNA-synth_II"/>
</dbReference>
<sequence>MEKYQQLINELVTELSKTKSINEAIIARNVFIKKHLTPLYEKLKSLPKEEKASFGNEVNQFKNLINIKFDEFSNKLNEQLNETEHAIAANVSIDTVLQTKGALNPITLLIDQIVQFFRKLDFQIVSGNEVTTTKYNFDYLNIPLDHPGRQTSETFYFNEQLMLRAHNTAVTAEMMHKNNQEKDLRILSYGYVYRNDDDDLSHSHQFNQIDLVWIKEGLTTASLKWLITSLLQYLYGKDVKVRYRLSFFPFTEPSIEADVECPNCHGKGCSLCKKTGWIEIIGAGMLHQKVLSDAGFTIKTGIAAGIGIDRLAMIKYKINDIRHIYSNNFSFLKQFVKENK</sequence>
<keyword evidence="7 13" id="KW-0547">Nucleotide-binding</keyword>
<comment type="catalytic activity">
    <reaction evidence="12 13">
        <text>tRNA(Phe) + L-phenylalanine + ATP = L-phenylalanyl-tRNA(Phe) + AMP + diphosphate + H(+)</text>
        <dbReference type="Rhea" id="RHEA:19413"/>
        <dbReference type="Rhea" id="RHEA-COMP:9668"/>
        <dbReference type="Rhea" id="RHEA-COMP:9699"/>
        <dbReference type="ChEBI" id="CHEBI:15378"/>
        <dbReference type="ChEBI" id="CHEBI:30616"/>
        <dbReference type="ChEBI" id="CHEBI:33019"/>
        <dbReference type="ChEBI" id="CHEBI:58095"/>
        <dbReference type="ChEBI" id="CHEBI:78442"/>
        <dbReference type="ChEBI" id="CHEBI:78531"/>
        <dbReference type="ChEBI" id="CHEBI:456215"/>
        <dbReference type="EC" id="6.1.1.20"/>
    </reaction>
</comment>
<evidence type="ECO:0000256" key="10">
    <source>
        <dbReference type="ARBA" id="ARBA00022917"/>
    </source>
</evidence>
<protein>
    <recommendedName>
        <fullName evidence="13">Phenylalanine--tRNA ligase alpha subunit</fullName>
        <ecNumber evidence="13">6.1.1.20</ecNumber>
    </recommendedName>
    <alternativeName>
        <fullName evidence="13">Phenylalanyl-tRNA synthetase alpha subunit</fullName>
        <shortName evidence="13">PheRS</shortName>
    </alternativeName>
</protein>
<dbReference type="SUPFAM" id="SSF46589">
    <property type="entry name" value="tRNA-binding arm"/>
    <property type="match status" value="1"/>
</dbReference>
<dbReference type="InterPro" id="IPR045864">
    <property type="entry name" value="aa-tRNA-synth_II/BPL/LPL"/>
</dbReference>
<dbReference type="AlphaFoldDB" id="A0A097SS81"/>
<accession>A0A097SS81</accession>
<dbReference type="EMBL" id="CP007711">
    <property type="protein sequence ID" value="AIV03435.1"/>
    <property type="molecule type" value="Genomic_DNA"/>
</dbReference>
<keyword evidence="10 13" id="KW-0648">Protein biosynthesis</keyword>
<dbReference type="Proteomes" id="UP000030066">
    <property type="component" value="Chromosome"/>
</dbReference>
<dbReference type="Pfam" id="PF02912">
    <property type="entry name" value="Phe_tRNA-synt_N"/>
    <property type="match status" value="1"/>
</dbReference>
<evidence type="ECO:0000256" key="3">
    <source>
        <dbReference type="ARBA" id="ARBA00011209"/>
    </source>
</evidence>
<dbReference type="InterPro" id="IPR022911">
    <property type="entry name" value="Phe_tRNA_ligase_alpha1_bac"/>
</dbReference>
<keyword evidence="6 13" id="KW-0479">Metal-binding</keyword>
<feature type="domain" description="Aminoacyl-transfer RNA synthetases class-II family profile" evidence="14">
    <location>
        <begin position="184"/>
        <end position="314"/>
    </location>
</feature>
<dbReference type="GO" id="GO:0000049">
    <property type="term" value="F:tRNA binding"/>
    <property type="evidence" value="ECO:0007669"/>
    <property type="project" value="InterPro"/>
</dbReference>
<dbReference type="EC" id="6.1.1.20" evidence="13"/>
<evidence type="ECO:0000256" key="6">
    <source>
        <dbReference type="ARBA" id="ARBA00022723"/>
    </source>
</evidence>
<evidence type="ECO:0000256" key="4">
    <source>
        <dbReference type="ARBA" id="ARBA00022490"/>
    </source>
</evidence>
<dbReference type="GO" id="GO:0000287">
    <property type="term" value="F:magnesium ion binding"/>
    <property type="evidence" value="ECO:0007669"/>
    <property type="project" value="UniProtKB-UniRule"/>
</dbReference>
<dbReference type="GO" id="GO:0005524">
    <property type="term" value="F:ATP binding"/>
    <property type="evidence" value="ECO:0007669"/>
    <property type="project" value="UniProtKB-UniRule"/>
</dbReference>
<gene>
    <name evidence="13 15" type="primary">pheS</name>
    <name evidence="15" type="ORF">MGM1_0480</name>
</gene>
<evidence type="ECO:0000256" key="11">
    <source>
        <dbReference type="ARBA" id="ARBA00023146"/>
    </source>
</evidence>
<keyword evidence="8 13" id="KW-0067">ATP-binding</keyword>
<dbReference type="CDD" id="cd00496">
    <property type="entry name" value="PheRS_alpha_core"/>
    <property type="match status" value="1"/>
</dbReference>
<dbReference type="HOGENOM" id="CLU_025086_0_1_14"/>
<dbReference type="GO" id="GO:0004826">
    <property type="term" value="F:phenylalanine-tRNA ligase activity"/>
    <property type="evidence" value="ECO:0007669"/>
    <property type="project" value="UniProtKB-UniRule"/>
</dbReference>
<dbReference type="GO" id="GO:0005737">
    <property type="term" value="C:cytoplasm"/>
    <property type="evidence" value="ECO:0007669"/>
    <property type="project" value="UniProtKB-SubCell"/>
</dbReference>
<dbReference type="InterPro" id="IPR004188">
    <property type="entry name" value="Phe-tRNA_ligase_II_N"/>
</dbReference>